<evidence type="ECO:0000313" key="2">
    <source>
        <dbReference type="EMBL" id="RNA06954.1"/>
    </source>
</evidence>
<gene>
    <name evidence="2" type="ORF">BpHYR1_022927</name>
</gene>
<dbReference type="Proteomes" id="UP000276133">
    <property type="component" value="Unassembled WGS sequence"/>
</dbReference>
<protein>
    <submittedName>
        <fullName evidence="2">Uncharacterized protein</fullName>
    </submittedName>
</protein>
<dbReference type="AlphaFoldDB" id="A0A3M7Q6X0"/>
<evidence type="ECO:0000256" key="1">
    <source>
        <dbReference type="SAM" id="Phobius"/>
    </source>
</evidence>
<keyword evidence="1" id="KW-1133">Transmembrane helix</keyword>
<keyword evidence="1" id="KW-0812">Transmembrane</keyword>
<dbReference type="EMBL" id="REGN01007216">
    <property type="protein sequence ID" value="RNA06954.1"/>
    <property type="molecule type" value="Genomic_DNA"/>
</dbReference>
<keyword evidence="1" id="KW-0472">Membrane</keyword>
<proteinExistence type="predicted"/>
<accession>A0A3M7Q6X0</accession>
<keyword evidence="3" id="KW-1185">Reference proteome</keyword>
<name>A0A3M7Q6X0_BRAPC</name>
<organism evidence="2 3">
    <name type="scientific">Brachionus plicatilis</name>
    <name type="common">Marine rotifer</name>
    <name type="synonym">Brachionus muelleri</name>
    <dbReference type="NCBI Taxonomy" id="10195"/>
    <lineage>
        <taxon>Eukaryota</taxon>
        <taxon>Metazoa</taxon>
        <taxon>Spiralia</taxon>
        <taxon>Gnathifera</taxon>
        <taxon>Rotifera</taxon>
        <taxon>Eurotatoria</taxon>
        <taxon>Monogononta</taxon>
        <taxon>Pseudotrocha</taxon>
        <taxon>Ploima</taxon>
        <taxon>Brachionidae</taxon>
        <taxon>Brachionus</taxon>
    </lineage>
</organism>
<comment type="caution">
    <text evidence="2">The sequence shown here is derived from an EMBL/GenBank/DDBJ whole genome shotgun (WGS) entry which is preliminary data.</text>
</comment>
<evidence type="ECO:0000313" key="3">
    <source>
        <dbReference type="Proteomes" id="UP000276133"/>
    </source>
</evidence>
<feature type="transmembrane region" description="Helical" evidence="1">
    <location>
        <begin position="37"/>
        <end position="59"/>
    </location>
</feature>
<reference evidence="2 3" key="1">
    <citation type="journal article" date="2018" name="Sci. Rep.">
        <title>Genomic signatures of local adaptation to the degree of environmental predictability in rotifers.</title>
        <authorList>
            <person name="Franch-Gras L."/>
            <person name="Hahn C."/>
            <person name="Garcia-Roger E.M."/>
            <person name="Carmona M.J."/>
            <person name="Serra M."/>
            <person name="Gomez A."/>
        </authorList>
    </citation>
    <scope>NUCLEOTIDE SEQUENCE [LARGE SCALE GENOMIC DNA]</scope>
    <source>
        <strain evidence="2">HYR1</strain>
    </source>
</reference>
<sequence>MLRPETFASFLELLKKKRYSATSIQYLENLLILPYNMLLNVLIFSISFLAASFNVYVALAQFEITQSKDSLDSSITTFSKISNTGNSIGLFDIEKPAGVLQSFQLRNGELIQPNYLIK</sequence>